<keyword evidence="2" id="KW-1185">Reference proteome</keyword>
<dbReference type="Gene3D" id="3.90.70.10">
    <property type="entry name" value="Cysteine proteinases"/>
    <property type="match status" value="1"/>
</dbReference>
<dbReference type="Pfam" id="PF09778">
    <property type="entry name" value="Guanylate_cyc_2"/>
    <property type="match status" value="1"/>
</dbReference>
<organism evidence="1 2">
    <name type="scientific">Patella caerulea</name>
    <name type="common">Rayed Mediterranean limpet</name>
    <dbReference type="NCBI Taxonomy" id="87958"/>
    <lineage>
        <taxon>Eukaryota</taxon>
        <taxon>Metazoa</taxon>
        <taxon>Spiralia</taxon>
        <taxon>Lophotrochozoa</taxon>
        <taxon>Mollusca</taxon>
        <taxon>Gastropoda</taxon>
        <taxon>Patellogastropoda</taxon>
        <taxon>Patelloidea</taxon>
        <taxon>Patellidae</taxon>
        <taxon>Patella</taxon>
    </lineage>
</organism>
<dbReference type="Proteomes" id="UP001347796">
    <property type="component" value="Unassembled WGS sequence"/>
</dbReference>
<proteinExistence type="predicted"/>
<evidence type="ECO:0000313" key="1">
    <source>
        <dbReference type="EMBL" id="KAK6184540.1"/>
    </source>
</evidence>
<evidence type="ECO:0000313" key="2">
    <source>
        <dbReference type="Proteomes" id="UP001347796"/>
    </source>
</evidence>
<protein>
    <recommendedName>
        <fullName evidence="3">Guanylyl cyclase</fullName>
    </recommendedName>
</protein>
<dbReference type="PANTHER" id="PTHR31400">
    <property type="entry name" value="GUANYLYL CYCLASE DOMAIN CONTAINING PROTEIN 1 GUCD1"/>
    <property type="match status" value="1"/>
</dbReference>
<dbReference type="InterPro" id="IPR018616">
    <property type="entry name" value="GUCD1"/>
</dbReference>
<evidence type="ECO:0008006" key="3">
    <source>
        <dbReference type="Google" id="ProtNLM"/>
    </source>
</evidence>
<dbReference type="PANTHER" id="PTHR31400:SF1">
    <property type="entry name" value="PROTEIN GUCD1"/>
    <property type="match status" value="1"/>
</dbReference>
<reference evidence="1 2" key="1">
    <citation type="submission" date="2024-01" db="EMBL/GenBank/DDBJ databases">
        <title>The genome of the rayed Mediterranean limpet Patella caerulea (Linnaeus, 1758).</title>
        <authorList>
            <person name="Anh-Thu Weber A."/>
            <person name="Halstead-Nussloch G."/>
        </authorList>
    </citation>
    <scope>NUCLEOTIDE SEQUENCE [LARGE SCALE GENOMIC DNA]</scope>
    <source>
        <strain evidence="1">AATW-2023a</strain>
        <tissue evidence="1">Whole specimen</tissue>
    </source>
</reference>
<dbReference type="AlphaFoldDB" id="A0AAN8JX19"/>
<dbReference type="EMBL" id="JAZGQO010000006">
    <property type="protein sequence ID" value="KAK6184540.1"/>
    <property type="molecule type" value="Genomic_DNA"/>
</dbReference>
<comment type="caution">
    <text evidence="1">The sequence shown here is derived from an EMBL/GenBank/DDBJ whole genome shotgun (WGS) entry which is preliminary data.</text>
</comment>
<accession>A0AAN8JX19</accession>
<gene>
    <name evidence="1" type="ORF">SNE40_006993</name>
</gene>
<name>A0AAN8JX19_PATCE</name>
<sequence length="235" mass="26936">MADELEDDGVVNKSIDIPHVTQYYSWDCGLACAHMILKYLGKPCDKLYTIDLDYLQCEESVWTIHLAYLMKRYDISHQLFTITLGVNECYASKSFYSRFFCQDEGKVNNLFSKAAENGVNVEKRCLSLKEITGYIKDGAVAICLTDWVKLECIWCRNMVSCLSCCIDICHTGYQGHFVVVVGFDSVNNHIFYKNPNSSKEVLCCSRYEQFDRARKSSGTDEDILFIFNKNDVIES</sequence>